<evidence type="ECO:0000313" key="2">
    <source>
        <dbReference type="Proteomes" id="UP000054477"/>
    </source>
</evidence>
<keyword evidence="2" id="KW-1185">Reference proteome</keyword>
<dbReference type="Gene3D" id="3.90.180.10">
    <property type="entry name" value="Medium-chain alcohol dehydrogenases, catalytic domain"/>
    <property type="match status" value="1"/>
</dbReference>
<dbReference type="OrthoDB" id="3233595at2759"/>
<dbReference type="EMBL" id="KN838758">
    <property type="protein sequence ID" value="KIJ95370.1"/>
    <property type="molecule type" value="Genomic_DNA"/>
</dbReference>
<dbReference type="Proteomes" id="UP000054477">
    <property type="component" value="Unassembled WGS sequence"/>
</dbReference>
<dbReference type="STRING" id="1095629.A0A0C9WTP2"/>
<reference evidence="1 2" key="1">
    <citation type="submission" date="2014-04" db="EMBL/GenBank/DDBJ databases">
        <authorList>
            <consortium name="DOE Joint Genome Institute"/>
            <person name="Kuo A."/>
            <person name="Kohler A."/>
            <person name="Nagy L.G."/>
            <person name="Floudas D."/>
            <person name="Copeland A."/>
            <person name="Barry K.W."/>
            <person name="Cichocki N."/>
            <person name="Veneault-Fourrey C."/>
            <person name="LaButti K."/>
            <person name="Lindquist E.A."/>
            <person name="Lipzen A."/>
            <person name="Lundell T."/>
            <person name="Morin E."/>
            <person name="Murat C."/>
            <person name="Sun H."/>
            <person name="Tunlid A."/>
            <person name="Henrissat B."/>
            <person name="Grigoriev I.V."/>
            <person name="Hibbett D.S."/>
            <person name="Martin F."/>
            <person name="Nordberg H.P."/>
            <person name="Cantor M.N."/>
            <person name="Hua S.X."/>
        </authorList>
    </citation>
    <scope>NUCLEOTIDE SEQUENCE [LARGE SCALE GENOMIC DNA]</scope>
    <source>
        <strain evidence="1 2">LaAM-08-1</strain>
    </source>
</reference>
<gene>
    <name evidence="1" type="ORF">K443DRAFT_11417</name>
</gene>
<sequence>MALHGVGIPNSHARNWYHARPITRDVSRGSNLGHGRGTDLSWPIGTSHGHLWPDMERELLLMTVKAEGKETIYVVGSASMHPELFTSLYGKSVYEFLERGVLKPSHFEIIGGLEAIPEGLNRLQNNQVSNTKLVAHPQD</sequence>
<organism evidence="1 2">
    <name type="scientific">Laccaria amethystina LaAM-08-1</name>
    <dbReference type="NCBI Taxonomy" id="1095629"/>
    <lineage>
        <taxon>Eukaryota</taxon>
        <taxon>Fungi</taxon>
        <taxon>Dikarya</taxon>
        <taxon>Basidiomycota</taxon>
        <taxon>Agaricomycotina</taxon>
        <taxon>Agaricomycetes</taxon>
        <taxon>Agaricomycetidae</taxon>
        <taxon>Agaricales</taxon>
        <taxon>Agaricineae</taxon>
        <taxon>Hydnangiaceae</taxon>
        <taxon>Laccaria</taxon>
    </lineage>
</organism>
<protein>
    <submittedName>
        <fullName evidence="1">Uncharacterized protein</fullName>
    </submittedName>
</protein>
<dbReference type="HOGENOM" id="CLU_1845415_0_0_1"/>
<reference evidence="2" key="2">
    <citation type="submission" date="2015-01" db="EMBL/GenBank/DDBJ databases">
        <title>Evolutionary Origins and Diversification of the Mycorrhizal Mutualists.</title>
        <authorList>
            <consortium name="DOE Joint Genome Institute"/>
            <consortium name="Mycorrhizal Genomics Consortium"/>
            <person name="Kohler A."/>
            <person name="Kuo A."/>
            <person name="Nagy L.G."/>
            <person name="Floudas D."/>
            <person name="Copeland A."/>
            <person name="Barry K.W."/>
            <person name="Cichocki N."/>
            <person name="Veneault-Fourrey C."/>
            <person name="LaButti K."/>
            <person name="Lindquist E.A."/>
            <person name="Lipzen A."/>
            <person name="Lundell T."/>
            <person name="Morin E."/>
            <person name="Murat C."/>
            <person name="Riley R."/>
            <person name="Ohm R."/>
            <person name="Sun H."/>
            <person name="Tunlid A."/>
            <person name="Henrissat B."/>
            <person name="Grigoriev I.V."/>
            <person name="Hibbett D.S."/>
            <person name="Martin F."/>
        </authorList>
    </citation>
    <scope>NUCLEOTIDE SEQUENCE [LARGE SCALE GENOMIC DNA]</scope>
    <source>
        <strain evidence="2">LaAM-08-1</strain>
    </source>
</reference>
<dbReference type="Gene3D" id="3.40.50.720">
    <property type="entry name" value="NAD(P)-binding Rossmann-like Domain"/>
    <property type="match status" value="1"/>
</dbReference>
<proteinExistence type="predicted"/>
<dbReference type="AlphaFoldDB" id="A0A0C9WTP2"/>
<accession>A0A0C9WTP2</accession>
<evidence type="ECO:0000313" key="1">
    <source>
        <dbReference type="EMBL" id="KIJ95370.1"/>
    </source>
</evidence>
<name>A0A0C9WTP2_9AGAR</name>